<name>A0AAV1J837_9NEOP</name>
<gene>
    <name evidence="1" type="ORF">LNINA_LOCUS4961</name>
</gene>
<keyword evidence="2" id="KW-1185">Reference proteome</keyword>
<reference evidence="1 2" key="1">
    <citation type="submission" date="2023-11" db="EMBL/GenBank/DDBJ databases">
        <authorList>
            <person name="Okamura Y."/>
        </authorList>
    </citation>
    <scope>NUCLEOTIDE SEQUENCE [LARGE SCALE GENOMIC DNA]</scope>
</reference>
<evidence type="ECO:0000313" key="2">
    <source>
        <dbReference type="Proteomes" id="UP001497472"/>
    </source>
</evidence>
<dbReference type="Proteomes" id="UP001497472">
    <property type="component" value="Unassembled WGS sequence"/>
</dbReference>
<evidence type="ECO:0000313" key="1">
    <source>
        <dbReference type="EMBL" id="CAK1545287.1"/>
    </source>
</evidence>
<dbReference type="AlphaFoldDB" id="A0AAV1J837"/>
<dbReference type="EMBL" id="CAVLEF010000006">
    <property type="protein sequence ID" value="CAK1545287.1"/>
    <property type="molecule type" value="Genomic_DNA"/>
</dbReference>
<comment type="caution">
    <text evidence="1">The sequence shown here is derived from an EMBL/GenBank/DDBJ whole genome shotgun (WGS) entry which is preliminary data.</text>
</comment>
<protein>
    <submittedName>
        <fullName evidence="1">Uncharacterized protein</fullName>
    </submittedName>
</protein>
<proteinExistence type="predicted"/>
<sequence length="93" mass="10275">MRGSSTLKNLHSERAMLTHSNLAKKSAFDTNRTKATELDLMLIYKQLDPVRVKLCFPGVNEPFTLLHLLRIARCASSPPTLFGAWCTTSLGAA</sequence>
<organism evidence="1 2">
    <name type="scientific">Leptosia nina</name>
    <dbReference type="NCBI Taxonomy" id="320188"/>
    <lineage>
        <taxon>Eukaryota</taxon>
        <taxon>Metazoa</taxon>
        <taxon>Ecdysozoa</taxon>
        <taxon>Arthropoda</taxon>
        <taxon>Hexapoda</taxon>
        <taxon>Insecta</taxon>
        <taxon>Pterygota</taxon>
        <taxon>Neoptera</taxon>
        <taxon>Endopterygota</taxon>
        <taxon>Lepidoptera</taxon>
        <taxon>Glossata</taxon>
        <taxon>Ditrysia</taxon>
        <taxon>Papilionoidea</taxon>
        <taxon>Pieridae</taxon>
        <taxon>Pierinae</taxon>
        <taxon>Leptosia</taxon>
    </lineage>
</organism>
<accession>A0AAV1J837</accession>